<keyword evidence="2" id="KW-1185">Reference proteome</keyword>
<dbReference type="EMBL" id="JGZE01000001">
    <property type="protein sequence ID" value="KFI80269.1"/>
    <property type="molecule type" value="Genomic_DNA"/>
</dbReference>
<dbReference type="GeneID" id="93095004"/>
<evidence type="ECO:0000313" key="1">
    <source>
        <dbReference type="EMBL" id="KFI80269.1"/>
    </source>
</evidence>
<dbReference type="Proteomes" id="UP000029082">
    <property type="component" value="Unassembled WGS sequence"/>
</dbReference>
<dbReference type="RefSeq" id="WP_237745268.1">
    <property type="nucleotide sequence ID" value="NZ_JDUO01000015.1"/>
</dbReference>
<reference evidence="1 2" key="1">
    <citation type="submission" date="2014-03" db="EMBL/GenBank/DDBJ databases">
        <title>Genomics of Bifidobacteria.</title>
        <authorList>
            <person name="Ventura M."/>
            <person name="Milani C."/>
            <person name="Lugli G.A."/>
        </authorList>
    </citation>
    <scope>NUCLEOTIDE SEQUENCE [LARGE SCALE GENOMIC DNA]</scope>
    <source>
        <strain evidence="1 2">DSM 21395</strain>
    </source>
</reference>
<organism evidence="1 2">
    <name type="scientific">Bifidobacterium mongoliense DSM 21395</name>
    <dbReference type="NCBI Taxonomy" id="1437603"/>
    <lineage>
        <taxon>Bacteria</taxon>
        <taxon>Bacillati</taxon>
        <taxon>Actinomycetota</taxon>
        <taxon>Actinomycetes</taxon>
        <taxon>Bifidobacteriales</taxon>
        <taxon>Bifidobacteriaceae</taxon>
        <taxon>Bifidobacterium</taxon>
    </lineage>
</organism>
<protein>
    <submittedName>
        <fullName evidence="1">Gp22</fullName>
    </submittedName>
</protein>
<sequence length="555" mass="61983">MAVASLPKSLGFLFADWTQWHCVVPSGYDLNKPFVLTGWQLRNAVEFYRVKEDTKFNASRPLQGAAFRWRRGQIVGGQKLGKSPFGAATACFEGGGPCVFCGWAKGGEVYRCSDWGCGCGFEYRYQPGEAMGMPRRTALVQLLANSEEQTANVYRPLQTMVRNGKLDDLMKVREGFIRLPNGGRIDPVTASARSKLGNPVNFALCDESGVYTKRSGMFEVADTVLRGVSGMDGRMLELTNPWDPMDASFGQATYESRSTDIMKYFPRHDPDLDFTDKDDRRKILEFVYQGSPWVNLDSVEATASELLERDPAQARRFFGCELVQGLGAYMPEALYDATEKDRPVPPEGSEICLGFDGSQSGDWTALRAEAVDGWRWTPTYGAAKRPSYWNPKEWEGRIPRSEVDACVSDMFHHYRVKRFYCDPHPWETQVDAWSERYGEDVVVQWPTNQPGRMYNALVRFREDTADKTTSHSPDLTAKLHMMAARMVAKPGDKFVLGKPSENQKIDISMADILAHEAACDMRALGWGMNSNKVFLLGQTTKIGGAHGGGNGVVFG</sequence>
<comment type="caution">
    <text evidence="1">The sequence shown here is derived from an EMBL/GenBank/DDBJ whole genome shotgun (WGS) entry which is preliminary data.</text>
</comment>
<proteinExistence type="predicted"/>
<accession>A0A087CAG9</accession>
<dbReference type="Gene3D" id="3.40.50.300">
    <property type="entry name" value="P-loop containing nucleotide triphosphate hydrolases"/>
    <property type="match status" value="1"/>
</dbReference>
<dbReference type="InterPro" id="IPR027417">
    <property type="entry name" value="P-loop_NTPase"/>
</dbReference>
<gene>
    <name evidence="1" type="ORF">BMON_0141</name>
</gene>
<dbReference type="eggNOG" id="COG4626">
    <property type="taxonomic scope" value="Bacteria"/>
</dbReference>
<dbReference type="AlphaFoldDB" id="A0A087CAG9"/>
<name>A0A087CAG9_9BIFI</name>
<dbReference type="STRING" id="1437603.GCA_000771525_00476"/>
<evidence type="ECO:0000313" key="2">
    <source>
        <dbReference type="Proteomes" id="UP000029082"/>
    </source>
</evidence>